<keyword evidence="1" id="KW-1133">Transmembrane helix</keyword>
<sequence>MNAKADIDAETIFSPFVLTVVGCCYVVLAFICLSVNVILLVSGWFLYIGLSLSLALDRLLFFVIGSREKCSAASMIVLGFSWLLALAYLVAFLLPDFDFGYCCSHSYLHWFYTEENGAVILKKTEIVVDFSVLSLIFILYFVLFLFLMKMRKVAKTKVQMQSFKVELRILIVAAFSFVYESTYLLWFFWGVNLLPNSPYRHIITTFLWIIDSGFFAVSTLLFTSSLRERVKRIVTTSRTTTISRF</sequence>
<feature type="transmembrane region" description="Helical" evidence="1">
    <location>
        <begin position="201"/>
        <end position="222"/>
    </location>
</feature>
<name>A0A1I7ZS99_9BILA</name>
<dbReference type="AlphaFoldDB" id="A0A1I7ZS99"/>
<feature type="transmembrane region" description="Helical" evidence="1">
    <location>
        <begin position="44"/>
        <end position="64"/>
    </location>
</feature>
<feature type="transmembrane region" description="Helical" evidence="1">
    <location>
        <begin position="169"/>
        <end position="189"/>
    </location>
</feature>
<keyword evidence="1" id="KW-0472">Membrane</keyword>
<protein>
    <submittedName>
        <fullName evidence="3">G_PROTEIN_RECEP_F1_2 domain-containing protein</fullName>
    </submittedName>
</protein>
<reference evidence="3" key="1">
    <citation type="submission" date="2016-11" db="UniProtKB">
        <authorList>
            <consortium name="WormBaseParasite"/>
        </authorList>
    </citation>
    <scope>IDENTIFICATION</scope>
</reference>
<feature type="transmembrane region" description="Helical" evidence="1">
    <location>
        <begin position="76"/>
        <end position="94"/>
    </location>
</feature>
<organism evidence="2 3">
    <name type="scientific">Steinernema glaseri</name>
    <dbReference type="NCBI Taxonomy" id="37863"/>
    <lineage>
        <taxon>Eukaryota</taxon>
        <taxon>Metazoa</taxon>
        <taxon>Ecdysozoa</taxon>
        <taxon>Nematoda</taxon>
        <taxon>Chromadorea</taxon>
        <taxon>Rhabditida</taxon>
        <taxon>Tylenchina</taxon>
        <taxon>Panagrolaimomorpha</taxon>
        <taxon>Strongyloidoidea</taxon>
        <taxon>Steinernematidae</taxon>
        <taxon>Steinernema</taxon>
    </lineage>
</organism>
<keyword evidence="1" id="KW-0812">Transmembrane</keyword>
<proteinExistence type="predicted"/>
<dbReference type="PROSITE" id="PS51257">
    <property type="entry name" value="PROKAR_LIPOPROTEIN"/>
    <property type="match status" value="1"/>
</dbReference>
<evidence type="ECO:0000313" key="3">
    <source>
        <dbReference type="WBParaSite" id="L893_g29423.t1"/>
    </source>
</evidence>
<evidence type="ECO:0000313" key="2">
    <source>
        <dbReference type="Proteomes" id="UP000095287"/>
    </source>
</evidence>
<evidence type="ECO:0000256" key="1">
    <source>
        <dbReference type="SAM" id="Phobius"/>
    </source>
</evidence>
<feature type="transmembrane region" description="Helical" evidence="1">
    <location>
        <begin position="126"/>
        <end position="148"/>
    </location>
</feature>
<feature type="transmembrane region" description="Helical" evidence="1">
    <location>
        <begin position="12"/>
        <end position="38"/>
    </location>
</feature>
<dbReference type="WBParaSite" id="L893_g29423.t1">
    <property type="protein sequence ID" value="L893_g29423.t1"/>
    <property type="gene ID" value="L893_g29423"/>
</dbReference>
<dbReference type="Proteomes" id="UP000095287">
    <property type="component" value="Unplaced"/>
</dbReference>
<keyword evidence="2" id="KW-1185">Reference proteome</keyword>
<accession>A0A1I7ZS99</accession>